<dbReference type="Gene3D" id="3.30.460.10">
    <property type="entry name" value="Beta Polymerase, domain 2"/>
    <property type="match status" value="1"/>
</dbReference>
<keyword evidence="4" id="KW-1185">Reference proteome</keyword>
<comment type="caution">
    <text evidence="3">The sequence shown here is derived from an EMBL/GenBank/DDBJ whole genome shotgun (WGS) entry which is preliminary data.</text>
</comment>
<dbReference type="Pfam" id="PF02410">
    <property type="entry name" value="RsfS"/>
    <property type="match status" value="1"/>
</dbReference>
<proteinExistence type="inferred from homology"/>
<protein>
    <recommendedName>
        <fullName evidence="2">Ribosomal silencing factor RsfS</fullName>
    </recommendedName>
</protein>
<dbReference type="GO" id="GO:0005737">
    <property type="term" value="C:cytoplasm"/>
    <property type="evidence" value="ECO:0007669"/>
    <property type="project" value="UniProtKB-SubCell"/>
</dbReference>
<gene>
    <name evidence="2" type="primary">rsfS</name>
    <name evidence="3" type="ORF">GGR89_000345</name>
</gene>
<dbReference type="GO" id="GO:0090071">
    <property type="term" value="P:negative regulation of ribosome biogenesis"/>
    <property type="evidence" value="ECO:0007669"/>
    <property type="project" value="UniProtKB-UniRule"/>
</dbReference>
<evidence type="ECO:0000313" key="4">
    <source>
        <dbReference type="Proteomes" id="UP000531251"/>
    </source>
</evidence>
<keyword evidence="2" id="KW-0678">Repressor</keyword>
<dbReference type="GO" id="GO:0017148">
    <property type="term" value="P:negative regulation of translation"/>
    <property type="evidence" value="ECO:0007669"/>
    <property type="project" value="UniProtKB-UniRule"/>
</dbReference>
<reference evidence="3 4" key="1">
    <citation type="submission" date="2020-03" db="EMBL/GenBank/DDBJ databases">
        <title>Genomic Encyclopedia of Type Strains, Phase IV (KMG-IV): sequencing the most valuable type-strain genomes for metagenomic binning, comparative biology and taxonomic classification.</title>
        <authorList>
            <person name="Goeker M."/>
        </authorList>
    </citation>
    <scope>NUCLEOTIDE SEQUENCE [LARGE SCALE GENOMIC DNA]</scope>
    <source>
        <strain evidence="3 4">DSM 7225</strain>
    </source>
</reference>
<accession>A0A543LUA5</accession>
<comment type="subunit">
    <text evidence="2">Interacts with ribosomal protein uL14 (rplN).</text>
</comment>
<keyword evidence="2" id="KW-0810">Translation regulation</keyword>
<evidence type="ECO:0000256" key="1">
    <source>
        <dbReference type="ARBA" id="ARBA00010574"/>
    </source>
</evidence>
<dbReference type="GO" id="GO:0043023">
    <property type="term" value="F:ribosomal large subunit binding"/>
    <property type="evidence" value="ECO:0007669"/>
    <property type="project" value="TreeGrafter"/>
</dbReference>
<organism evidence="3 4">
    <name type="scientific">Sphingomonas trueperi</name>
    <dbReference type="NCBI Taxonomy" id="53317"/>
    <lineage>
        <taxon>Bacteria</taxon>
        <taxon>Pseudomonadati</taxon>
        <taxon>Pseudomonadota</taxon>
        <taxon>Alphaproteobacteria</taxon>
        <taxon>Sphingomonadales</taxon>
        <taxon>Sphingomonadaceae</taxon>
        <taxon>Sphingomonas</taxon>
    </lineage>
</organism>
<dbReference type="EMBL" id="JAATJB010000001">
    <property type="protein sequence ID" value="NJB96053.1"/>
    <property type="molecule type" value="Genomic_DNA"/>
</dbReference>
<dbReference type="PANTHER" id="PTHR21043:SF0">
    <property type="entry name" value="MITOCHONDRIAL ASSEMBLY OF RIBOSOMAL LARGE SUBUNIT PROTEIN 1"/>
    <property type="match status" value="1"/>
</dbReference>
<dbReference type="GO" id="GO:0042256">
    <property type="term" value="P:cytosolic ribosome assembly"/>
    <property type="evidence" value="ECO:0007669"/>
    <property type="project" value="UniProtKB-UniRule"/>
</dbReference>
<keyword evidence="2" id="KW-0963">Cytoplasm</keyword>
<evidence type="ECO:0000313" key="3">
    <source>
        <dbReference type="EMBL" id="NJB96053.1"/>
    </source>
</evidence>
<dbReference type="InterPro" id="IPR043519">
    <property type="entry name" value="NT_sf"/>
</dbReference>
<dbReference type="Proteomes" id="UP000531251">
    <property type="component" value="Unassembled WGS sequence"/>
</dbReference>
<name>A0A543LUA5_9SPHN</name>
<dbReference type="HAMAP" id="MF_01477">
    <property type="entry name" value="Iojap_RsfS"/>
    <property type="match status" value="1"/>
</dbReference>
<dbReference type="NCBIfam" id="TIGR00090">
    <property type="entry name" value="rsfS_iojap_ybeB"/>
    <property type="match status" value="1"/>
</dbReference>
<comment type="subcellular location">
    <subcellularLocation>
        <location evidence="2">Cytoplasm</location>
    </subcellularLocation>
</comment>
<dbReference type="InterPro" id="IPR004394">
    <property type="entry name" value="Iojap/RsfS/C7orf30"/>
</dbReference>
<comment type="function">
    <text evidence="2">Functions as a ribosomal silencing factor. Interacts with ribosomal protein uL14 (rplN), blocking formation of intersubunit bridge B8. Prevents association of the 30S and 50S ribosomal subunits and the formation of functional ribosomes, thus repressing translation.</text>
</comment>
<dbReference type="PANTHER" id="PTHR21043">
    <property type="entry name" value="IOJAP SUPERFAMILY ORTHOLOG"/>
    <property type="match status" value="1"/>
</dbReference>
<comment type="similarity">
    <text evidence="1 2">Belongs to the Iojap/RsfS family.</text>
</comment>
<dbReference type="AlphaFoldDB" id="A0A543LUA5"/>
<sequence length="123" mass="13535">MATSPNMQRSNDADSVEALHRLVLTSLEDDQAVETVSIPLAGKSSIADYMVIASGRSTRQVASMAMKLADKIKAEQGRTPRVEGLPAADWVLIDAGDVIVHLFRPEVRSFYNLERMWSFEGQA</sequence>
<evidence type="ECO:0000256" key="2">
    <source>
        <dbReference type="HAMAP-Rule" id="MF_01477"/>
    </source>
</evidence>
<dbReference type="SUPFAM" id="SSF81301">
    <property type="entry name" value="Nucleotidyltransferase"/>
    <property type="match status" value="1"/>
</dbReference>